<dbReference type="GO" id="GO:0007601">
    <property type="term" value="P:visual perception"/>
    <property type="evidence" value="ECO:0007669"/>
    <property type="project" value="TreeGrafter"/>
</dbReference>
<reference evidence="4" key="2">
    <citation type="submission" date="2025-08" db="UniProtKB">
        <authorList>
            <consortium name="Ensembl"/>
        </authorList>
    </citation>
    <scope>IDENTIFICATION</scope>
</reference>
<evidence type="ECO:0000256" key="1">
    <source>
        <dbReference type="ARBA" id="ARBA00009646"/>
    </source>
</evidence>
<dbReference type="PANTHER" id="PTHR11818:SF103">
    <property type="entry name" value="BETA_GAMMA CRYSTALLIN 'GREEK KEY' DOMAIN-CONTAINING PROTEIN"/>
    <property type="match status" value="1"/>
</dbReference>
<evidence type="ECO:0000256" key="2">
    <source>
        <dbReference type="ARBA" id="ARBA00022737"/>
    </source>
</evidence>
<dbReference type="SMART" id="SM00247">
    <property type="entry name" value="XTALbg"/>
    <property type="match status" value="2"/>
</dbReference>
<reference evidence="4" key="3">
    <citation type="submission" date="2025-09" db="UniProtKB">
        <authorList>
            <consortium name="Ensembl"/>
        </authorList>
    </citation>
    <scope>IDENTIFICATION</scope>
</reference>
<accession>A0AAR2JE92</accession>
<dbReference type="GO" id="GO:0002088">
    <property type="term" value="P:lens development in camera-type eye"/>
    <property type="evidence" value="ECO:0007669"/>
    <property type="project" value="TreeGrafter"/>
</dbReference>
<keyword evidence="5" id="KW-1185">Reference proteome</keyword>
<sequence length="337" mass="37846">MYTMSKIIIYEHFNFEGISREFTSSVSNLVQENFNDCISSLKVIGNPWVTYSGVNFSGTQEVYEEGEYARVEHNDSISSLEMVTEDLTDPQITLYEHVDYQGRSIVLKNETNLCHGSFNDIASSHKVQRGAWVLYEHVDRHGAKIVARASRDVPNYGGFNDQLSHVCPLKPGKPTITAEVLWDKKEENVKSVILDSICGLNHGESEQRFSTELCREYEGSVTDNFSFSNATEITMGTSFSVNVEMMKGSNNLSLSNTFTVEKGSSNTRTEKKCVQISLPATIPPRSKLTVNVVRKELDVKVPVKLTITTGSHSREEFGEYRCQSGNSITTEYKEDKI</sequence>
<dbReference type="PANTHER" id="PTHR11818">
    <property type="entry name" value="BETA/GAMMA CRYSTALLIN"/>
    <property type="match status" value="1"/>
</dbReference>
<dbReference type="Proteomes" id="UP001501920">
    <property type="component" value="Chromosome 9"/>
</dbReference>
<dbReference type="SUPFAM" id="SSF56973">
    <property type="entry name" value="Aerolisin/ETX pore-forming domain"/>
    <property type="match status" value="1"/>
</dbReference>
<dbReference type="Gene3D" id="2.170.15.10">
    <property type="entry name" value="Proaerolysin, chain A, domain 3"/>
    <property type="match status" value="1"/>
</dbReference>
<evidence type="ECO:0000259" key="3">
    <source>
        <dbReference type="PROSITE" id="PS50915"/>
    </source>
</evidence>
<feature type="domain" description="Beta/gamma crystallin 'Greek key'" evidence="3">
    <location>
        <begin position="46"/>
        <end position="84"/>
    </location>
</feature>
<evidence type="ECO:0000313" key="5">
    <source>
        <dbReference type="Proteomes" id="UP001501920"/>
    </source>
</evidence>
<name>A0AAR2JE92_PYGNA</name>
<dbReference type="InterPro" id="IPR001064">
    <property type="entry name" value="Beta/gamma_crystallin"/>
</dbReference>
<organism evidence="4 5">
    <name type="scientific">Pygocentrus nattereri</name>
    <name type="common">Red-bellied piranha</name>
    <dbReference type="NCBI Taxonomy" id="42514"/>
    <lineage>
        <taxon>Eukaryota</taxon>
        <taxon>Metazoa</taxon>
        <taxon>Chordata</taxon>
        <taxon>Craniata</taxon>
        <taxon>Vertebrata</taxon>
        <taxon>Euteleostomi</taxon>
        <taxon>Actinopterygii</taxon>
        <taxon>Neopterygii</taxon>
        <taxon>Teleostei</taxon>
        <taxon>Ostariophysi</taxon>
        <taxon>Characiformes</taxon>
        <taxon>Characoidei</taxon>
        <taxon>Pygocentrus</taxon>
    </lineage>
</organism>
<dbReference type="GO" id="GO:0005212">
    <property type="term" value="F:structural constituent of eye lens"/>
    <property type="evidence" value="ECO:0007669"/>
    <property type="project" value="TreeGrafter"/>
</dbReference>
<keyword evidence="2" id="KW-0677">Repeat</keyword>
<dbReference type="InterPro" id="IPR011024">
    <property type="entry name" value="G_crystallin-like"/>
</dbReference>
<dbReference type="AlphaFoldDB" id="A0AAR2JE92"/>
<dbReference type="PROSITE" id="PS50915">
    <property type="entry name" value="CRYSTALLIN_BETA_GAMMA"/>
    <property type="match status" value="3"/>
</dbReference>
<feature type="domain" description="Beta/gamma crystallin 'Greek key'" evidence="3">
    <location>
        <begin position="90"/>
        <end position="129"/>
    </location>
</feature>
<comment type="similarity">
    <text evidence="1">Belongs to the beta/gamma-crystallin family.</text>
</comment>
<protein>
    <recommendedName>
        <fullName evidence="3">Beta/gamma crystallin 'Greek key' domain-containing protein</fullName>
    </recommendedName>
</protein>
<dbReference type="Pfam" id="PF00030">
    <property type="entry name" value="Crystall"/>
    <property type="match status" value="2"/>
</dbReference>
<dbReference type="InterPro" id="IPR050252">
    <property type="entry name" value="Beta/Gamma-Crystallin"/>
</dbReference>
<dbReference type="Ensembl" id="ENSPNAT00000069896.1">
    <property type="protein sequence ID" value="ENSPNAP00000048529.1"/>
    <property type="gene ID" value="ENSPNAG00000032519.1"/>
</dbReference>
<feature type="domain" description="Beta/gamma crystallin 'Greek key'" evidence="3">
    <location>
        <begin position="5"/>
        <end position="45"/>
    </location>
</feature>
<dbReference type="Gene3D" id="2.60.20.10">
    <property type="entry name" value="Crystallins"/>
    <property type="match status" value="2"/>
</dbReference>
<proteinExistence type="inferred from homology"/>
<dbReference type="SUPFAM" id="SSF49695">
    <property type="entry name" value="gamma-Crystallin-like"/>
    <property type="match status" value="1"/>
</dbReference>
<evidence type="ECO:0000313" key="4">
    <source>
        <dbReference type="Ensembl" id="ENSPNAP00000048529.1"/>
    </source>
</evidence>
<reference evidence="4 5" key="1">
    <citation type="submission" date="2020-10" db="EMBL/GenBank/DDBJ databases">
        <title>Pygocentrus nattereri (red-bellied piranha) genome, fPygNat1, primary haplotype.</title>
        <authorList>
            <person name="Myers G."/>
            <person name="Meyer A."/>
            <person name="Karagic N."/>
            <person name="Pippel M."/>
            <person name="Winkler S."/>
            <person name="Tracey A."/>
            <person name="Wood J."/>
            <person name="Formenti G."/>
            <person name="Howe K."/>
            <person name="Fedrigo O."/>
            <person name="Jarvis E.D."/>
        </authorList>
    </citation>
    <scope>NUCLEOTIDE SEQUENCE [LARGE SCALE GENOMIC DNA]</scope>
</reference>
<dbReference type="GeneTree" id="ENSGT00420000030545"/>
<dbReference type="CDD" id="cd20230">
    <property type="entry name" value="PFM_EP37-like"/>
    <property type="match status" value="1"/>
</dbReference>